<dbReference type="AlphaFoldDB" id="A0A1X2IY67"/>
<dbReference type="STRING" id="90262.A0A1X2IY67"/>
<gene>
    <name evidence="1" type="ORF">BCR42DRAFT_87224</name>
</gene>
<accession>A0A1X2IY67</accession>
<sequence>MLTHFIKFENRQKIRNTLAMINPSSYQMTRVVAENVSLNQDTPNDNTIDDDHASSVVSADDFIATRENYYGQKLAVTMDENAFKDGLELRKVRLIYKTSQCMEVSSEWLARGIVSAGDSIAGFIQSGSNTVEEKVKTPVNTQLVSSKQRRYFDIVFNLTTMVGNSKSISI</sequence>
<dbReference type="EMBL" id="MCGE01000002">
    <property type="protein sequence ID" value="ORZ24212.1"/>
    <property type="molecule type" value="Genomic_DNA"/>
</dbReference>
<reference evidence="1 2" key="1">
    <citation type="submission" date="2016-07" db="EMBL/GenBank/DDBJ databases">
        <title>Pervasive Adenine N6-methylation of Active Genes in Fungi.</title>
        <authorList>
            <consortium name="DOE Joint Genome Institute"/>
            <person name="Mondo S.J."/>
            <person name="Dannebaum R.O."/>
            <person name="Kuo R.C."/>
            <person name="Labutti K."/>
            <person name="Haridas S."/>
            <person name="Kuo A."/>
            <person name="Salamov A."/>
            <person name="Ahrendt S.R."/>
            <person name="Lipzen A."/>
            <person name="Sullivan W."/>
            <person name="Andreopoulos W.B."/>
            <person name="Clum A."/>
            <person name="Lindquist E."/>
            <person name="Daum C."/>
            <person name="Ramamoorthy G.K."/>
            <person name="Gryganskyi A."/>
            <person name="Culley D."/>
            <person name="Magnuson J.K."/>
            <person name="James T.Y."/>
            <person name="O'Malley M.A."/>
            <person name="Stajich J.E."/>
            <person name="Spatafora J.W."/>
            <person name="Visel A."/>
            <person name="Grigoriev I.V."/>
        </authorList>
    </citation>
    <scope>NUCLEOTIDE SEQUENCE [LARGE SCALE GENOMIC DNA]</scope>
    <source>
        <strain evidence="1 2">NRRL 1336</strain>
    </source>
</reference>
<proteinExistence type="predicted"/>
<evidence type="ECO:0000313" key="2">
    <source>
        <dbReference type="Proteomes" id="UP000193560"/>
    </source>
</evidence>
<dbReference type="OrthoDB" id="20821at2759"/>
<name>A0A1X2IY67_9FUNG</name>
<evidence type="ECO:0000313" key="1">
    <source>
        <dbReference type="EMBL" id="ORZ24212.1"/>
    </source>
</evidence>
<keyword evidence="2" id="KW-1185">Reference proteome</keyword>
<protein>
    <submittedName>
        <fullName evidence="1">Uncharacterized protein</fullName>
    </submittedName>
</protein>
<dbReference type="Proteomes" id="UP000193560">
    <property type="component" value="Unassembled WGS sequence"/>
</dbReference>
<comment type="caution">
    <text evidence="1">The sequence shown here is derived from an EMBL/GenBank/DDBJ whole genome shotgun (WGS) entry which is preliminary data.</text>
</comment>
<organism evidence="1 2">
    <name type="scientific">Absidia repens</name>
    <dbReference type="NCBI Taxonomy" id="90262"/>
    <lineage>
        <taxon>Eukaryota</taxon>
        <taxon>Fungi</taxon>
        <taxon>Fungi incertae sedis</taxon>
        <taxon>Mucoromycota</taxon>
        <taxon>Mucoromycotina</taxon>
        <taxon>Mucoromycetes</taxon>
        <taxon>Mucorales</taxon>
        <taxon>Cunninghamellaceae</taxon>
        <taxon>Absidia</taxon>
    </lineage>
</organism>